<dbReference type="Pfam" id="PF13458">
    <property type="entry name" value="Peripla_BP_6"/>
    <property type="match status" value="1"/>
</dbReference>
<dbReference type="EMBL" id="WVUD01000020">
    <property type="protein sequence ID" value="MYL83810.1"/>
    <property type="molecule type" value="Genomic_DNA"/>
</dbReference>
<name>A0A7C9MFW8_9BACT</name>
<comment type="similarity">
    <text evidence="1">Belongs to the leucine-binding protein family.</text>
</comment>
<dbReference type="OrthoDB" id="9772589at2"/>
<evidence type="ECO:0000256" key="1">
    <source>
        <dbReference type="ARBA" id="ARBA00010062"/>
    </source>
</evidence>
<dbReference type="InterPro" id="IPR028081">
    <property type="entry name" value="Leu-bd"/>
</dbReference>
<gene>
    <name evidence="5" type="ORF">GTA51_11790</name>
</gene>
<dbReference type="SUPFAM" id="SSF53822">
    <property type="entry name" value="Periplasmic binding protein-like I"/>
    <property type="match status" value="1"/>
</dbReference>
<accession>A0A7C9MFW8</accession>
<dbReference type="Gene3D" id="3.40.50.2300">
    <property type="match status" value="2"/>
</dbReference>
<feature type="domain" description="Leucine-binding protein" evidence="4">
    <location>
        <begin position="25"/>
        <end position="365"/>
    </location>
</feature>
<proteinExistence type="inferred from homology"/>
<dbReference type="Proteomes" id="UP000482487">
    <property type="component" value="Unassembled WGS sequence"/>
</dbReference>
<dbReference type="PANTHER" id="PTHR30483">
    <property type="entry name" value="LEUCINE-SPECIFIC-BINDING PROTEIN"/>
    <property type="match status" value="1"/>
</dbReference>
<feature type="signal peptide" evidence="3">
    <location>
        <begin position="1"/>
        <end position="21"/>
    </location>
</feature>
<dbReference type="PANTHER" id="PTHR30483:SF6">
    <property type="entry name" value="PERIPLASMIC BINDING PROTEIN OF ABC TRANSPORTER FOR NATURAL AMINO ACIDS"/>
    <property type="match status" value="1"/>
</dbReference>
<feature type="chain" id="PRO_5028996401" evidence="3">
    <location>
        <begin position="22"/>
        <end position="377"/>
    </location>
</feature>
<dbReference type="InterPro" id="IPR051010">
    <property type="entry name" value="BCAA_transport"/>
</dbReference>
<evidence type="ECO:0000256" key="3">
    <source>
        <dbReference type="SAM" id="SignalP"/>
    </source>
</evidence>
<evidence type="ECO:0000259" key="4">
    <source>
        <dbReference type="Pfam" id="PF13458"/>
    </source>
</evidence>
<evidence type="ECO:0000256" key="2">
    <source>
        <dbReference type="ARBA" id="ARBA00022729"/>
    </source>
</evidence>
<dbReference type="RefSeq" id="WP_160961321.1">
    <property type="nucleotide sequence ID" value="NZ_WVUD01000020.1"/>
</dbReference>
<organism evidence="5 6">
    <name type="scientific">Solidesulfovibrio aerotolerans</name>
    <dbReference type="NCBI Taxonomy" id="295255"/>
    <lineage>
        <taxon>Bacteria</taxon>
        <taxon>Pseudomonadati</taxon>
        <taxon>Thermodesulfobacteriota</taxon>
        <taxon>Desulfovibrionia</taxon>
        <taxon>Desulfovibrionales</taxon>
        <taxon>Desulfovibrionaceae</taxon>
        <taxon>Solidesulfovibrio</taxon>
    </lineage>
</organism>
<dbReference type="AlphaFoldDB" id="A0A7C9MFW8"/>
<evidence type="ECO:0000313" key="5">
    <source>
        <dbReference type="EMBL" id="MYL83810.1"/>
    </source>
</evidence>
<evidence type="ECO:0000313" key="6">
    <source>
        <dbReference type="Proteomes" id="UP000482487"/>
    </source>
</evidence>
<reference evidence="5 6" key="1">
    <citation type="submission" date="2020-01" db="EMBL/GenBank/DDBJ databases">
        <title>Genome sequence of Desulfovibrio aerotolerans DSM 16695(T).</title>
        <authorList>
            <person name="Karnachuk O."/>
            <person name="Avakyan M."/>
            <person name="Mardanov A."/>
            <person name="Kadnikov V."/>
            <person name="Ravin N."/>
        </authorList>
    </citation>
    <scope>NUCLEOTIDE SEQUENCE [LARGE SCALE GENOMIC DNA]</scope>
    <source>
        <strain evidence="5 6">DSM 16695</strain>
    </source>
</reference>
<protein>
    <submittedName>
        <fullName evidence="5">ABC transporter substrate-binding protein</fullName>
    </submittedName>
</protein>
<dbReference type="CDD" id="cd06347">
    <property type="entry name" value="PBP1_ABC_LivK_ligand_binding-like"/>
    <property type="match status" value="1"/>
</dbReference>
<keyword evidence="2 3" id="KW-0732">Signal</keyword>
<dbReference type="InterPro" id="IPR028082">
    <property type="entry name" value="Peripla_BP_I"/>
</dbReference>
<sequence length="377" mass="40418">MRKMMLLCLALVFAFANTAFSAEETIKIGVFLPLTGQNAFGGQLELEGVQLAAKENPTVLGKKVELFVVDNKSDKVESANAVKRLIEKEKVQAIIGTYGSSLAMAGGEVSEKAGIPQVGTSCTNPLVTQGKKYIFRVCFIDPYQGAGAATYAFKTLGLKKAAMLVDVANDYSVGLSKYFNKSFTKLGGQVVSTLNYQSGDQDFTAQLTKIISEKPDVLFIPSYFAEGAIIMKQAKELGATFKIMGGDAMDNPKITDIGGSAVEGFVHTTFPYDPSMKNMTPMAKKFTEGWMKQYPGKEPNVNAALGYDAYMIILDAITRAGKADPESIAKALAATKGFQGVTGATSINETHDAEKPVGLVIIKDGKKVYEGEITPDL</sequence>
<keyword evidence="6" id="KW-1185">Reference proteome</keyword>
<comment type="caution">
    <text evidence="5">The sequence shown here is derived from an EMBL/GenBank/DDBJ whole genome shotgun (WGS) entry which is preliminary data.</text>
</comment>